<evidence type="ECO:0000313" key="5">
    <source>
        <dbReference type="EMBL" id="AII05547.1"/>
    </source>
</evidence>
<keyword evidence="5" id="KW-0503">Monooxygenase</keyword>
<dbReference type="GO" id="GO:0050660">
    <property type="term" value="F:flavin adenine dinucleotide binding"/>
    <property type="evidence" value="ECO:0007669"/>
    <property type="project" value="InterPro"/>
</dbReference>
<evidence type="ECO:0000256" key="4">
    <source>
        <dbReference type="ARBA" id="ARBA00023002"/>
    </source>
</evidence>
<dbReference type="AlphaFoldDB" id="A0A076EJY9"/>
<dbReference type="InterPro" id="IPR020946">
    <property type="entry name" value="Flavin_mOase-like"/>
</dbReference>
<keyword evidence="2" id="KW-0285">Flavoprotein</keyword>
<reference evidence="5 6" key="1">
    <citation type="submission" date="2014-07" db="EMBL/GenBank/DDBJ databases">
        <title>Genome Sequence of Rhodococcus opacus Strain R7, a Biodegrader of Mono- and Polycyclic Aromatic Hydrocarbons.</title>
        <authorList>
            <person name="Di Gennaro P."/>
            <person name="Zampolli J."/>
            <person name="Presti I."/>
            <person name="Cappelletti M."/>
            <person name="D'Ursi P."/>
            <person name="Orro A."/>
            <person name="Mezzelani A."/>
            <person name="Milanesi L."/>
        </authorList>
    </citation>
    <scope>NUCLEOTIDE SEQUENCE [LARGE SCALE GENOMIC DNA]</scope>
    <source>
        <strain evidence="5 6">R7</strain>
    </source>
</reference>
<dbReference type="eggNOG" id="COG2072">
    <property type="taxonomic scope" value="Bacteria"/>
</dbReference>
<dbReference type="EMBL" id="CP008947">
    <property type="protein sequence ID" value="AII05547.1"/>
    <property type="molecule type" value="Genomic_DNA"/>
</dbReference>
<gene>
    <name evidence="5" type="ORF">EP51_13280</name>
</gene>
<dbReference type="GO" id="GO:0004499">
    <property type="term" value="F:N,N-dimethylaniline monooxygenase activity"/>
    <property type="evidence" value="ECO:0007669"/>
    <property type="project" value="InterPro"/>
</dbReference>
<evidence type="ECO:0000256" key="1">
    <source>
        <dbReference type="ARBA" id="ARBA00010139"/>
    </source>
</evidence>
<dbReference type="Gene3D" id="3.50.50.60">
    <property type="entry name" value="FAD/NAD(P)-binding domain"/>
    <property type="match status" value="2"/>
</dbReference>
<keyword evidence="4" id="KW-0560">Oxidoreductase</keyword>
<evidence type="ECO:0000256" key="3">
    <source>
        <dbReference type="ARBA" id="ARBA00022827"/>
    </source>
</evidence>
<dbReference type="PRINTS" id="PR00469">
    <property type="entry name" value="PNDRDTASEII"/>
</dbReference>
<dbReference type="GO" id="GO:0050661">
    <property type="term" value="F:NADP binding"/>
    <property type="evidence" value="ECO:0007669"/>
    <property type="project" value="InterPro"/>
</dbReference>
<dbReference type="PANTHER" id="PTHR42877">
    <property type="entry name" value="L-ORNITHINE N(5)-MONOOXYGENASE-RELATED"/>
    <property type="match status" value="1"/>
</dbReference>
<dbReference type="SUPFAM" id="SSF51905">
    <property type="entry name" value="FAD/NAD(P)-binding domain"/>
    <property type="match status" value="2"/>
</dbReference>
<accession>A0A076EJY9</accession>
<dbReference type="InterPro" id="IPR051209">
    <property type="entry name" value="FAD-bind_Monooxygenase_sf"/>
</dbReference>
<protein>
    <submittedName>
        <fullName evidence="5">Cyclohexanone monooxygenase</fullName>
    </submittedName>
</protein>
<evidence type="ECO:0000313" key="6">
    <source>
        <dbReference type="Proteomes" id="UP000028488"/>
    </source>
</evidence>
<keyword evidence="3" id="KW-0274">FAD</keyword>
<sequence length="515" mass="56991">MTATTTQPSAAPDGSGDERHLRVVVVGAGLSGIAAAVKLERAGITDFVVLEKSDRVGGVWRENTYPGCGVDIPAPVYSFSFHPNPRWRSNFALQPELLSYIEDTVDTFGLQSRIAMQTELHEAAWSDERRRWVLDTSRGTIVAQHVIFAAGPITEPSTPAVPGIDRFDGEIFHSARWNHDVDLTGKRVAVVGTGASAVQFIPEIQPDVEELYVFQRTPAWVVPRLDFPFPRVAQRVFTRVPAVQRAFRRLLDVVLRTLTLAMRRERTARLLNPLGTRWLARQVPDPALRAALTPNFTLGCKRLLLSNTYLPALTKSNVELIPHALAEVDGRVVVGADGTRREVDVIIFGTGFDVSHPPIASRIRGRDGTLLSAKWSKSPEAYLATTTPGAPNAYIMLGPNILVYNSFLGLAETQLDYVIDGLTKAERQGIEVLEVRAQPFRRFNDAVQKGLEPTVFNNGGCSSYYLDADGRNFAAWPWSTGSLRRRLARFDLENYAIRPYRTEQSPALHPSGKSL</sequence>
<comment type="similarity">
    <text evidence="1">Belongs to the FAD-binding monooxygenase family.</text>
</comment>
<dbReference type="PANTHER" id="PTHR42877:SF4">
    <property type="entry name" value="FAD_NAD(P)-BINDING DOMAIN-CONTAINING PROTEIN-RELATED"/>
    <property type="match status" value="1"/>
</dbReference>
<dbReference type="InterPro" id="IPR036188">
    <property type="entry name" value="FAD/NAD-bd_sf"/>
</dbReference>
<evidence type="ECO:0000256" key="2">
    <source>
        <dbReference type="ARBA" id="ARBA00022630"/>
    </source>
</evidence>
<name>A0A076EJY9_RHOOP</name>
<dbReference type="RefSeq" id="WP_128639525.1">
    <property type="nucleotide sequence ID" value="NZ_CP008947.1"/>
</dbReference>
<proteinExistence type="inferred from homology"/>
<dbReference type="Pfam" id="PF00743">
    <property type="entry name" value="FMO-like"/>
    <property type="match status" value="1"/>
</dbReference>
<dbReference type="PRINTS" id="PR00368">
    <property type="entry name" value="FADPNR"/>
</dbReference>
<dbReference type="Proteomes" id="UP000028488">
    <property type="component" value="Chromosome"/>
</dbReference>
<organism evidence="5 6">
    <name type="scientific">Rhodococcus opacus</name>
    <name type="common">Nocardia opaca</name>
    <dbReference type="NCBI Taxonomy" id="37919"/>
    <lineage>
        <taxon>Bacteria</taxon>
        <taxon>Bacillati</taxon>
        <taxon>Actinomycetota</taxon>
        <taxon>Actinomycetes</taxon>
        <taxon>Mycobacteriales</taxon>
        <taxon>Nocardiaceae</taxon>
        <taxon>Rhodococcus</taxon>
    </lineage>
</organism>